<sequence length="232" mass="26193">MMILNLQELKGSYDLLLGIGSWCGPSLNLRRHNLRRFAFPLDWMVSNSVADVTRLINNKFQGFMEFSNLIQTEGSSSSLDDGVAVMPAQGGTEPVNAHFIYDTFYNITSVHDFPIVPNQDWSVHYPAYKAKLQKRISSLFEKLASSPKVLFVRWGFATQEEAEALYQAISQLRNGLPFNLLIMQPVNGIQTVSDMHWSHPSICAVQVPLEEPNNDAIWDEVYSGLSVTSYWS</sequence>
<dbReference type="AlphaFoldDB" id="A0A553SMH4"/>
<comment type="caution">
    <text evidence="1">The sequence shown here is derived from an EMBL/GenBank/DDBJ whole genome shotgun (WGS) entry which is preliminary data.</text>
</comment>
<evidence type="ECO:0000313" key="2">
    <source>
        <dbReference type="Proteomes" id="UP000319837"/>
    </source>
</evidence>
<proteinExistence type="predicted"/>
<dbReference type="InterPro" id="IPR014903">
    <property type="entry name" value="DUF1796"/>
</dbReference>
<name>A0A553SMH4_NIACI</name>
<evidence type="ECO:0000313" key="1">
    <source>
        <dbReference type="EMBL" id="TRZ38191.1"/>
    </source>
</evidence>
<gene>
    <name evidence="1" type="ORF">CEQ21_22570</name>
</gene>
<dbReference type="Proteomes" id="UP000319837">
    <property type="component" value="Unassembled WGS sequence"/>
</dbReference>
<organism evidence="1 2">
    <name type="scientific">Niallia circulans</name>
    <name type="common">Bacillus circulans</name>
    <dbReference type="NCBI Taxonomy" id="1397"/>
    <lineage>
        <taxon>Bacteria</taxon>
        <taxon>Bacillati</taxon>
        <taxon>Bacillota</taxon>
        <taxon>Bacilli</taxon>
        <taxon>Bacillales</taxon>
        <taxon>Bacillaceae</taxon>
        <taxon>Niallia</taxon>
    </lineage>
</organism>
<dbReference type="Pfam" id="PF08795">
    <property type="entry name" value="DUF1796"/>
    <property type="match status" value="1"/>
</dbReference>
<accession>A0A553SMH4</accession>
<dbReference type="EMBL" id="RIBP01000004">
    <property type="protein sequence ID" value="TRZ38191.1"/>
    <property type="molecule type" value="Genomic_DNA"/>
</dbReference>
<protein>
    <submittedName>
        <fullName evidence="1">Peptidase</fullName>
    </submittedName>
</protein>
<reference evidence="2" key="1">
    <citation type="submission" date="2018-10" db="EMBL/GenBank/DDBJ databases">
        <title>FDA dAtabase for Regulatory Grade micrObial Sequences (FDA-ARGOS): Supporting development and validation of Infectious Disease Dx tests.</title>
        <authorList>
            <person name="Minogue T."/>
            <person name="Wolcott M."/>
            <person name="Wasieloski L."/>
            <person name="Aguilar W."/>
            <person name="Moore D."/>
            <person name="Tallon L."/>
            <person name="Sadzewicz L."/>
            <person name="Sengamalay N."/>
            <person name="Ott S."/>
            <person name="Godinez A."/>
            <person name="Nagaraj S."/>
            <person name="Vavikolanu K."/>
            <person name="Vyas G."/>
            <person name="Nadendla S."/>
            <person name="George J."/>
            <person name="Sichtig H."/>
        </authorList>
    </citation>
    <scope>NUCLEOTIDE SEQUENCE [LARGE SCALE GENOMIC DNA]</scope>
    <source>
        <strain evidence="2">FDAARGOS_343</strain>
    </source>
</reference>